<reference evidence="2" key="1">
    <citation type="submission" date="2023-08" db="EMBL/GenBank/DDBJ databases">
        <title>A de novo genome assembly of Solanum verrucosum Schlechtendal, a Mexican diploid species geographically isolated from the other diploid A-genome species in potato relatives.</title>
        <authorList>
            <person name="Hosaka K."/>
        </authorList>
    </citation>
    <scope>NUCLEOTIDE SEQUENCE</scope>
    <source>
        <tissue evidence="2">Young leaves</tissue>
    </source>
</reference>
<dbReference type="GO" id="GO:0003886">
    <property type="term" value="F:DNA (cytosine-5-)-methyltransferase activity"/>
    <property type="evidence" value="ECO:0007669"/>
    <property type="project" value="TreeGrafter"/>
</dbReference>
<sequence length="180" mass="19883">MDKHLSEEDSDNIDWDTEDELEIQDTTFSSCRDLRTNGQYAISGDGEASSSSVPGQSTFIQKFLVMGFSEESIAKAIEQNGENSDLVLDALLTLKVRNVFLFICKLLILDFVACLQAVHFLDFVTKEQSLDESGFLVTPIRTHEEIVPCEHWILGVDCAINNASCSLPGFHSSGSKVVLC</sequence>
<dbReference type="GO" id="GO:0005634">
    <property type="term" value="C:nucleus"/>
    <property type="evidence" value="ECO:0007669"/>
    <property type="project" value="TreeGrafter"/>
</dbReference>
<dbReference type="PANTHER" id="PTHR23068">
    <property type="entry name" value="DNA CYTOSINE-5- -METHYLTRANSFERASE 3-RELATED"/>
    <property type="match status" value="1"/>
</dbReference>
<dbReference type="PANTHER" id="PTHR23068:SF25">
    <property type="entry name" value="DNA (CYTOSINE-5)-METHYLTRANSFERASE DRM2"/>
    <property type="match status" value="1"/>
</dbReference>
<dbReference type="EMBL" id="CP133613">
    <property type="protein sequence ID" value="WMV14731.1"/>
    <property type="molecule type" value="Genomic_DNA"/>
</dbReference>
<evidence type="ECO:0000313" key="3">
    <source>
        <dbReference type="Proteomes" id="UP001234989"/>
    </source>
</evidence>
<keyword evidence="3" id="KW-1185">Reference proteome</keyword>
<dbReference type="InterPro" id="IPR015940">
    <property type="entry name" value="UBA"/>
</dbReference>
<evidence type="ECO:0000313" key="2">
    <source>
        <dbReference type="EMBL" id="WMV14731.1"/>
    </source>
</evidence>
<organism evidence="2 3">
    <name type="scientific">Solanum verrucosum</name>
    <dbReference type="NCBI Taxonomy" id="315347"/>
    <lineage>
        <taxon>Eukaryota</taxon>
        <taxon>Viridiplantae</taxon>
        <taxon>Streptophyta</taxon>
        <taxon>Embryophyta</taxon>
        <taxon>Tracheophyta</taxon>
        <taxon>Spermatophyta</taxon>
        <taxon>Magnoliopsida</taxon>
        <taxon>eudicotyledons</taxon>
        <taxon>Gunneridae</taxon>
        <taxon>Pentapetalae</taxon>
        <taxon>asterids</taxon>
        <taxon>lamiids</taxon>
        <taxon>Solanales</taxon>
        <taxon>Solanaceae</taxon>
        <taxon>Solanoideae</taxon>
        <taxon>Solaneae</taxon>
        <taxon>Solanum</taxon>
    </lineage>
</organism>
<dbReference type="Gene3D" id="1.10.8.10">
    <property type="entry name" value="DNA helicase RuvA subunit, C-terminal domain"/>
    <property type="match status" value="1"/>
</dbReference>
<gene>
    <name evidence="2" type="ORF">MTR67_008116</name>
</gene>
<dbReference type="Proteomes" id="UP001234989">
    <property type="component" value="Chromosome 2"/>
</dbReference>
<evidence type="ECO:0000259" key="1">
    <source>
        <dbReference type="PROSITE" id="PS50030"/>
    </source>
</evidence>
<dbReference type="PROSITE" id="PS50030">
    <property type="entry name" value="UBA"/>
    <property type="match status" value="1"/>
</dbReference>
<proteinExistence type="predicted"/>
<dbReference type="AlphaFoldDB" id="A0AAF0Q130"/>
<dbReference type="InterPro" id="IPR050390">
    <property type="entry name" value="C5-Methyltransferase"/>
</dbReference>
<feature type="domain" description="UBA" evidence="1">
    <location>
        <begin position="54"/>
        <end position="94"/>
    </location>
</feature>
<protein>
    <recommendedName>
        <fullName evidence="1">UBA domain-containing protein</fullName>
    </recommendedName>
</protein>
<name>A0AAF0Q130_SOLVR</name>
<accession>A0AAF0Q130</accession>